<dbReference type="GO" id="GO:0003729">
    <property type="term" value="F:mRNA binding"/>
    <property type="evidence" value="ECO:0007669"/>
    <property type="project" value="TreeGrafter"/>
</dbReference>
<feature type="region of interest" description="Disordered" evidence="4">
    <location>
        <begin position="81"/>
        <end position="129"/>
    </location>
</feature>
<dbReference type="SUPFAM" id="SSF54928">
    <property type="entry name" value="RNA-binding domain, RBD"/>
    <property type="match status" value="1"/>
</dbReference>
<dbReference type="OrthoDB" id="272703at2759"/>
<gene>
    <name evidence="6" type="ORF">HYH03_012152</name>
</gene>
<evidence type="ECO:0000313" key="7">
    <source>
        <dbReference type="Proteomes" id="UP000612055"/>
    </source>
</evidence>
<evidence type="ECO:0000259" key="5">
    <source>
        <dbReference type="PROSITE" id="PS50102"/>
    </source>
</evidence>
<name>A0A835XYQ4_9CHLO</name>
<dbReference type="SMART" id="SM00360">
    <property type="entry name" value="RRM"/>
    <property type="match status" value="1"/>
</dbReference>
<dbReference type="InterPro" id="IPR026896">
    <property type="entry name" value="CSTF_C"/>
</dbReference>
<dbReference type="Gene3D" id="1.25.40.630">
    <property type="match status" value="1"/>
</dbReference>
<organism evidence="6 7">
    <name type="scientific">Edaphochlamys debaryana</name>
    <dbReference type="NCBI Taxonomy" id="47281"/>
    <lineage>
        <taxon>Eukaryota</taxon>
        <taxon>Viridiplantae</taxon>
        <taxon>Chlorophyta</taxon>
        <taxon>core chlorophytes</taxon>
        <taxon>Chlorophyceae</taxon>
        <taxon>CS clade</taxon>
        <taxon>Chlamydomonadales</taxon>
        <taxon>Chlamydomonadales incertae sedis</taxon>
        <taxon>Edaphochlamys</taxon>
    </lineage>
</organism>
<feature type="region of interest" description="Disordered" evidence="4">
    <location>
        <begin position="251"/>
        <end position="294"/>
    </location>
</feature>
<reference evidence="6" key="1">
    <citation type="journal article" date="2020" name="bioRxiv">
        <title>Comparative genomics of Chlamydomonas.</title>
        <authorList>
            <person name="Craig R.J."/>
            <person name="Hasan A.R."/>
            <person name="Ness R.W."/>
            <person name="Keightley P.D."/>
        </authorList>
    </citation>
    <scope>NUCLEOTIDE SEQUENCE</scope>
    <source>
        <strain evidence="6">CCAP 11/70</strain>
    </source>
</reference>
<feature type="region of interest" description="Disordered" evidence="4">
    <location>
        <begin position="310"/>
        <end position="349"/>
    </location>
</feature>
<dbReference type="PROSITE" id="PS50102">
    <property type="entry name" value="RRM"/>
    <property type="match status" value="1"/>
</dbReference>
<protein>
    <recommendedName>
        <fullName evidence="5">RRM domain-containing protein</fullName>
    </recommendedName>
</protein>
<keyword evidence="2" id="KW-0539">Nucleus</keyword>
<dbReference type="GO" id="GO:0005847">
    <property type="term" value="C:mRNA cleavage and polyadenylation specificity factor complex"/>
    <property type="evidence" value="ECO:0007669"/>
    <property type="project" value="TreeGrafter"/>
</dbReference>
<feature type="compositionally biased region" description="Basic and acidic residues" evidence="4">
    <location>
        <begin position="81"/>
        <end position="108"/>
    </location>
</feature>
<comment type="caution">
    <text evidence="6">The sequence shown here is derived from an EMBL/GenBank/DDBJ whole genome shotgun (WGS) entry which is preliminary data.</text>
</comment>
<dbReference type="InterPro" id="IPR012677">
    <property type="entry name" value="Nucleotide-bd_a/b_plait_sf"/>
</dbReference>
<dbReference type="Gene3D" id="3.30.70.330">
    <property type="match status" value="1"/>
</dbReference>
<dbReference type="AlphaFoldDB" id="A0A835XYQ4"/>
<dbReference type="Gene3D" id="1.10.20.70">
    <property type="entry name" value="Transcription termination and cleavage factor, C-terminal domain"/>
    <property type="match status" value="1"/>
</dbReference>
<dbReference type="InterPro" id="IPR035979">
    <property type="entry name" value="RBD_domain_sf"/>
</dbReference>
<feature type="compositionally biased region" description="Pro residues" evidence="4">
    <location>
        <begin position="312"/>
        <end position="335"/>
    </location>
</feature>
<sequence>MDRASCTVFIGNIPYDATEQVLQELFAQAGPIKSLRMVTDKDTGKAKGYGFCEYHDSQTAQSAVRNLNNYEVNGRKLRVDFAEEHSGDARGRRDKDSRGGDRGGDGRGPRGTSEHNLAPGLPPGTRPIGRETAATAATQANALLGNAPYTGPSQDKINTVIAGMTPMQLFEILSQMRGLCQQNQAAARSILVANPQLTKALFQAQVLLGMVKGSAPQPSAVVAAAAAMAPPPVQQAPPPMAPPAPVPMAPPAMPPPAPGQPPYGGPPAPGPYGGPPGPPPQGPMGGPAPMLIDPSTGMAYTAPPGAMILPAPGQPPPAQPPPMMPPPMMPPPPAAPDGGAPGSVTLPPNLAPQQAQVLQQVLSLTTAQIDALPPAQRQQVLLVRQQLGLTGPQ</sequence>
<dbReference type="Pfam" id="PF14304">
    <property type="entry name" value="CSTF_C"/>
    <property type="match status" value="1"/>
</dbReference>
<dbReference type="GO" id="GO:0031124">
    <property type="term" value="P:mRNA 3'-end processing"/>
    <property type="evidence" value="ECO:0007669"/>
    <property type="project" value="InterPro"/>
</dbReference>
<evidence type="ECO:0000313" key="6">
    <source>
        <dbReference type="EMBL" id="KAG2489320.1"/>
    </source>
</evidence>
<dbReference type="Pfam" id="PF00076">
    <property type="entry name" value="RRM_1"/>
    <property type="match status" value="1"/>
</dbReference>
<dbReference type="Proteomes" id="UP000612055">
    <property type="component" value="Unassembled WGS sequence"/>
</dbReference>
<accession>A0A835XYQ4</accession>
<keyword evidence="7" id="KW-1185">Reference proteome</keyword>
<feature type="domain" description="RRM" evidence="5">
    <location>
        <begin position="6"/>
        <end position="84"/>
    </location>
</feature>
<dbReference type="InterPro" id="IPR000504">
    <property type="entry name" value="RRM_dom"/>
</dbReference>
<dbReference type="PANTHER" id="PTHR45735:SF2">
    <property type="entry name" value="CLEAVAGE STIMULATION FACTOR SUBUNIT 2"/>
    <property type="match status" value="1"/>
</dbReference>
<dbReference type="CDD" id="cd12398">
    <property type="entry name" value="RRM_CSTF2_RNA15_like"/>
    <property type="match status" value="1"/>
</dbReference>
<dbReference type="InterPro" id="IPR038192">
    <property type="entry name" value="CSTF_C_sf"/>
</dbReference>
<evidence type="ECO:0000256" key="3">
    <source>
        <dbReference type="PROSITE-ProRule" id="PRU00176"/>
    </source>
</evidence>
<evidence type="ECO:0000256" key="1">
    <source>
        <dbReference type="ARBA" id="ARBA00004123"/>
    </source>
</evidence>
<evidence type="ECO:0000256" key="2">
    <source>
        <dbReference type="ARBA" id="ARBA00023242"/>
    </source>
</evidence>
<dbReference type="InterPro" id="IPR025742">
    <property type="entry name" value="CSTF2_hinge"/>
</dbReference>
<comment type="subcellular location">
    <subcellularLocation>
        <location evidence="1">Nucleus</location>
    </subcellularLocation>
</comment>
<dbReference type="Pfam" id="PF14327">
    <property type="entry name" value="CSTF2_hinge"/>
    <property type="match status" value="1"/>
</dbReference>
<feature type="compositionally biased region" description="Pro residues" evidence="4">
    <location>
        <begin position="251"/>
        <end position="282"/>
    </location>
</feature>
<evidence type="ECO:0000256" key="4">
    <source>
        <dbReference type="SAM" id="MobiDB-lite"/>
    </source>
</evidence>
<dbReference type="PANTHER" id="PTHR45735">
    <property type="entry name" value="CLEAVAGE STIMULATION FACTOR SUBUNIT 2"/>
    <property type="match status" value="1"/>
</dbReference>
<dbReference type="EMBL" id="JAEHOE010000074">
    <property type="protein sequence ID" value="KAG2489320.1"/>
    <property type="molecule type" value="Genomic_DNA"/>
</dbReference>
<proteinExistence type="predicted"/>
<keyword evidence="3" id="KW-0694">RNA-binding</keyword>